<keyword evidence="21" id="KW-0539">Nucleus</keyword>
<dbReference type="SUPFAM" id="SSF54686">
    <property type="entry name" value="Ribosomal protein L16p/L10e"/>
    <property type="match status" value="1"/>
</dbReference>
<feature type="domain" description="RING-type" evidence="27">
    <location>
        <begin position="31"/>
        <end position="70"/>
    </location>
</feature>
<dbReference type="EMBL" id="MKHE01000023">
    <property type="protein sequence ID" value="OWK03427.1"/>
    <property type="molecule type" value="Genomic_DNA"/>
</dbReference>
<evidence type="ECO:0000256" key="9">
    <source>
        <dbReference type="ARBA" id="ARBA00022473"/>
    </source>
</evidence>
<dbReference type="InterPro" id="IPR042716">
    <property type="entry name" value="RNF114_RING-HC"/>
</dbReference>
<evidence type="ECO:0000256" key="8">
    <source>
        <dbReference type="ARBA" id="ARBA00014143"/>
    </source>
</evidence>
<evidence type="ECO:0000256" key="4">
    <source>
        <dbReference type="ARBA" id="ARBA00004906"/>
    </source>
</evidence>
<comment type="subunit">
    <text evidence="6">Interacts with XAF1, the interaction increases XAF1 stability and proapoptotic effects, and may regulate IFN signaling.</text>
</comment>
<dbReference type="GO" id="GO:0007283">
    <property type="term" value="P:spermatogenesis"/>
    <property type="evidence" value="ECO:0007669"/>
    <property type="project" value="UniProtKB-KW"/>
</dbReference>
<evidence type="ECO:0000256" key="3">
    <source>
        <dbReference type="ARBA" id="ARBA00004496"/>
    </source>
</evidence>
<evidence type="ECO:0000256" key="7">
    <source>
        <dbReference type="ARBA" id="ARBA00012483"/>
    </source>
</evidence>
<dbReference type="Proteomes" id="UP000242450">
    <property type="component" value="Chromosome 23"/>
</dbReference>
<name>A0A212CBR2_CEREH</name>
<keyword evidence="18" id="KW-0744">Spermatogenesis</keyword>
<evidence type="ECO:0000256" key="1">
    <source>
        <dbReference type="ARBA" id="ARBA00000900"/>
    </source>
</evidence>
<dbReference type="PROSITE" id="PS50089">
    <property type="entry name" value="ZF_RING_2"/>
    <property type="match status" value="1"/>
</dbReference>
<dbReference type="SMART" id="SM00184">
    <property type="entry name" value="RING"/>
    <property type="match status" value="1"/>
</dbReference>
<keyword evidence="13 26" id="KW-0863">Zinc-finger</keyword>
<evidence type="ECO:0000256" key="26">
    <source>
        <dbReference type="PROSITE-ProRule" id="PRU00175"/>
    </source>
</evidence>
<dbReference type="CDD" id="cd01433">
    <property type="entry name" value="Ribosomal_L16_L10e"/>
    <property type="match status" value="1"/>
</dbReference>
<keyword evidence="19" id="KW-0689">Ribosomal protein</keyword>
<dbReference type="GO" id="GO:0003735">
    <property type="term" value="F:structural constituent of ribosome"/>
    <property type="evidence" value="ECO:0007669"/>
    <property type="project" value="InterPro"/>
</dbReference>
<evidence type="ECO:0000256" key="17">
    <source>
        <dbReference type="ARBA" id="ARBA00022843"/>
    </source>
</evidence>
<dbReference type="InterPro" id="IPR001841">
    <property type="entry name" value="Znf_RING"/>
</dbReference>
<dbReference type="InterPro" id="IPR051438">
    <property type="entry name" value="RNF_E3_ubiq-protein_ligase"/>
</dbReference>
<dbReference type="InterPro" id="IPR016180">
    <property type="entry name" value="Ribosomal_uL16_dom"/>
</dbReference>
<sequence>MAAQAQAQARDGGAQLAGPTAEADPLGRFTCPVCLEVYEKPVQVPCGHIFCSACLQECLKPKKPVCGVCRSTLAPGVRAVELERQIESTETSCHGCRKNFFLSKIRAHVATCSKYQNYIMEGVKATTKDASLQPRSVPNRYTFPCPYCPEKNFDQEGLVEHCNLLLGWVALRDLEMGFSHGHSCLASCCSQSRLQTGMQGAFGKPQGTVARAHIGQVIMSINTKLLNKKHVIEALFKAKFKFPWPPEDPYLQEAGIC</sequence>
<keyword evidence="12" id="KW-0479">Metal-binding</keyword>
<dbReference type="GO" id="GO:0006412">
    <property type="term" value="P:translation"/>
    <property type="evidence" value="ECO:0007669"/>
    <property type="project" value="InterPro"/>
</dbReference>
<evidence type="ECO:0000256" key="25">
    <source>
        <dbReference type="ARBA" id="ARBA00033455"/>
    </source>
</evidence>
<evidence type="ECO:0000259" key="27">
    <source>
        <dbReference type="PROSITE" id="PS50089"/>
    </source>
</evidence>
<evidence type="ECO:0000256" key="23">
    <source>
        <dbReference type="ARBA" id="ARBA00030438"/>
    </source>
</evidence>
<dbReference type="PROSITE" id="PS51803">
    <property type="entry name" value="ZF_C2HC_RNF"/>
    <property type="match status" value="1"/>
</dbReference>
<dbReference type="GO" id="GO:0030154">
    <property type="term" value="P:cell differentiation"/>
    <property type="evidence" value="ECO:0007669"/>
    <property type="project" value="UniProtKB-KW"/>
</dbReference>
<evidence type="ECO:0000256" key="10">
    <source>
        <dbReference type="ARBA" id="ARBA00022490"/>
    </source>
</evidence>
<evidence type="ECO:0000256" key="20">
    <source>
        <dbReference type="ARBA" id="ARBA00022990"/>
    </source>
</evidence>
<evidence type="ECO:0000259" key="28">
    <source>
        <dbReference type="PROSITE" id="PS51803"/>
    </source>
</evidence>
<keyword evidence="22" id="KW-0687">Ribonucleoprotein</keyword>
<dbReference type="GO" id="GO:0005737">
    <property type="term" value="C:cytoplasm"/>
    <property type="evidence" value="ECO:0007669"/>
    <property type="project" value="UniProtKB-SubCell"/>
</dbReference>
<dbReference type="PROSITE" id="PS00518">
    <property type="entry name" value="ZF_RING_1"/>
    <property type="match status" value="1"/>
</dbReference>
<dbReference type="Pfam" id="PF00252">
    <property type="entry name" value="Ribosomal_L16"/>
    <property type="match status" value="1"/>
</dbReference>
<dbReference type="InterPro" id="IPR027370">
    <property type="entry name" value="Znf-RING_euk"/>
</dbReference>
<dbReference type="GO" id="GO:0008270">
    <property type="term" value="F:zinc ion binding"/>
    <property type="evidence" value="ECO:0007669"/>
    <property type="project" value="UniProtKB-KW"/>
</dbReference>
<evidence type="ECO:0000256" key="16">
    <source>
        <dbReference type="ARBA" id="ARBA00022833"/>
    </source>
</evidence>
<dbReference type="GO" id="GO:1990904">
    <property type="term" value="C:ribonucleoprotein complex"/>
    <property type="evidence" value="ECO:0007669"/>
    <property type="project" value="UniProtKB-KW"/>
</dbReference>
<dbReference type="CDD" id="cd16540">
    <property type="entry name" value="RING-HC_RNF114"/>
    <property type="match status" value="1"/>
</dbReference>
<keyword evidence="30" id="KW-1185">Reference proteome</keyword>
<dbReference type="Gene3D" id="3.90.1170.10">
    <property type="entry name" value="Ribosomal protein L10e/L16"/>
    <property type="match status" value="1"/>
</dbReference>
<dbReference type="InterPro" id="IPR034734">
    <property type="entry name" value="ZF_C2HC_RNF"/>
</dbReference>
<proteinExistence type="inferred from homology"/>
<dbReference type="FunFam" id="3.30.40.10:FF:000408">
    <property type="entry name" value="E3 ubiquitin-protein ligase RNF114"/>
    <property type="match status" value="1"/>
</dbReference>
<comment type="pathway">
    <text evidence="4">Protein modification; protein ubiquitination.</text>
</comment>
<dbReference type="Pfam" id="PF13445">
    <property type="entry name" value="zf-RING_UBOX"/>
    <property type="match status" value="1"/>
</dbReference>
<evidence type="ECO:0000256" key="5">
    <source>
        <dbReference type="ARBA" id="ARBA00008931"/>
    </source>
</evidence>
<dbReference type="EC" id="2.3.2.27" evidence="7"/>
<evidence type="ECO:0000256" key="14">
    <source>
        <dbReference type="ARBA" id="ARBA00022782"/>
    </source>
</evidence>
<organism evidence="29 30">
    <name type="scientific">Cervus elaphus hippelaphus</name>
    <name type="common">European red deer</name>
    <dbReference type="NCBI Taxonomy" id="46360"/>
    <lineage>
        <taxon>Eukaryota</taxon>
        <taxon>Metazoa</taxon>
        <taxon>Chordata</taxon>
        <taxon>Craniata</taxon>
        <taxon>Vertebrata</taxon>
        <taxon>Euteleostomi</taxon>
        <taxon>Mammalia</taxon>
        <taxon>Eutheria</taxon>
        <taxon>Laurasiatheria</taxon>
        <taxon>Artiodactyla</taxon>
        <taxon>Ruminantia</taxon>
        <taxon>Pecora</taxon>
        <taxon>Cervidae</taxon>
        <taxon>Cervinae</taxon>
        <taxon>Cervus</taxon>
    </lineage>
</organism>
<dbReference type="GO" id="GO:0005840">
    <property type="term" value="C:ribosome"/>
    <property type="evidence" value="ECO:0007669"/>
    <property type="project" value="UniProtKB-KW"/>
</dbReference>
<evidence type="ECO:0000256" key="15">
    <source>
        <dbReference type="ARBA" id="ARBA00022786"/>
    </source>
</evidence>
<feature type="domain" description="C2HC RNF-type" evidence="28">
    <location>
        <begin position="93"/>
        <end position="112"/>
    </location>
</feature>
<keyword evidence="10" id="KW-0963">Cytoplasm</keyword>
<keyword evidence="9" id="KW-0217">Developmental protein</keyword>
<evidence type="ECO:0000256" key="19">
    <source>
        <dbReference type="ARBA" id="ARBA00022980"/>
    </source>
</evidence>
<dbReference type="GO" id="GO:0006511">
    <property type="term" value="P:ubiquitin-dependent protein catabolic process"/>
    <property type="evidence" value="ECO:0007669"/>
    <property type="project" value="TreeGrafter"/>
</dbReference>
<dbReference type="AlphaFoldDB" id="A0A212CBR2"/>
<dbReference type="PANTHER" id="PTHR46016">
    <property type="entry name" value="ZINC FINGER, RING/FYVE/PHD-TYPE"/>
    <property type="match status" value="1"/>
</dbReference>
<dbReference type="GO" id="GO:0000209">
    <property type="term" value="P:protein polyubiquitination"/>
    <property type="evidence" value="ECO:0007669"/>
    <property type="project" value="TreeGrafter"/>
</dbReference>
<keyword evidence="14" id="KW-0221">Differentiation</keyword>
<evidence type="ECO:0000256" key="2">
    <source>
        <dbReference type="ARBA" id="ARBA00004123"/>
    </source>
</evidence>
<comment type="similarity">
    <text evidence="5">Belongs to the universal ribosomal protein uL16 family.</text>
</comment>
<keyword evidence="20" id="KW-0007">Acetylation</keyword>
<evidence type="ECO:0000256" key="6">
    <source>
        <dbReference type="ARBA" id="ARBA00011624"/>
    </source>
</evidence>
<evidence type="ECO:0000313" key="29">
    <source>
        <dbReference type="EMBL" id="OWK03427.1"/>
    </source>
</evidence>
<evidence type="ECO:0000256" key="18">
    <source>
        <dbReference type="ARBA" id="ARBA00022871"/>
    </source>
</evidence>
<evidence type="ECO:0000256" key="22">
    <source>
        <dbReference type="ARBA" id="ARBA00023274"/>
    </source>
</evidence>
<comment type="caution">
    <text evidence="29">The sequence shown here is derived from an EMBL/GenBank/DDBJ whole genome shotgun (WGS) entry which is preliminary data.</text>
</comment>
<keyword evidence="17" id="KW-0832">Ubl conjugation</keyword>
<evidence type="ECO:0000256" key="24">
    <source>
        <dbReference type="ARBA" id="ARBA00031134"/>
    </source>
</evidence>
<dbReference type="UniPathway" id="UPA00143"/>
<keyword evidence="16" id="KW-0862">Zinc</keyword>
<gene>
    <name evidence="29" type="ORF">Celaphus_00008078</name>
</gene>
<dbReference type="GO" id="GO:0061630">
    <property type="term" value="F:ubiquitin protein ligase activity"/>
    <property type="evidence" value="ECO:0007669"/>
    <property type="project" value="UniProtKB-EC"/>
</dbReference>
<dbReference type="SUPFAM" id="SSF57850">
    <property type="entry name" value="RING/U-box"/>
    <property type="match status" value="1"/>
</dbReference>
<protein>
    <recommendedName>
        <fullName evidence="8">E3 ubiquitin-protein ligase RNF114</fullName>
        <ecNumber evidence="7">2.3.2.27</ecNumber>
    </recommendedName>
    <alternativeName>
        <fullName evidence="24">RING finger protein 114</fullName>
    </alternativeName>
    <alternativeName>
        <fullName evidence="23">RING-type E3 ubiquitin transferase RNF114</fullName>
    </alternativeName>
    <alternativeName>
        <fullName evidence="25">Zinc finger protein 313</fullName>
    </alternativeName>
</protein>
<dbReference type="Gene3D" id="3.30.40.10">
    <property type="entry name" value="Zinc/RING finger domain, C3HC4 (zinc finger)"/>
    <property type="match status" value="1"/>
</dbReference>
<comment type="subcellular location">
    <subcellularLocation>
        <location evidence="3">Cytoplasm</location>
    </subcellularLocation>
    <subcellularLocation>
        <location evidence="2">Nucleus</location>
    </subcellularLocation>
</comment>
<evidence type="ECO:0000256" key="21">
    <source>
        <dbReference type="ARBA" id="ARBA00023242"/>
    </source>
</evidence>
<dbReference type="OrthoDB" id="6270329at2759"/>
<comment type="catalytic activity">
    <reaction evidence="1">
        <text>S-ubiquitinyl-[E2 ubiquitin-conjugating enzyme]-L-cysteine + [acceptor protein]-L-lysine = [E2 ubiquitin-conjugating enzyme]-L-cysteine + N(6)-ubiquitinyl-[acceptor protein]-L-lysine.</text>
        <dbReference type="EC" id="2.3.2.27"/>
    </reaction>
</comment>
<evidence type="ECO:0000256" key="12">
    <source>
        <dbReference type="ARBA" id="ARBA00022723"/>
    </source>
</evidence>
<dbReference type="Pfam" id="PF18574">
    <property type="entry name" value="zf_C2HC_14"/>
    <property type="match status" value="1"/>
</dbReference>
<dbReference type="PANTHER" id="PTHR46016:SF3">
    <property type="entry name" value="E3 UBIQUITIN-PROTEIN LIGASE RNF114"/>
    <property type="match status" value="1"/>
</dbReference>
<evidence type="ECO:0000256" key="11">
    <source>
        <dbReference type="ARBA" id="ARBA00022679"/>
    </source>
</evidence>
<dbReference type="InterPro" id="IPR036920">
    <property type="entry name" value="Ribosomal_uL16_sf"/>
</dbReference>
<dbReference type="InterPro" id="IPR017907">
    <property type="entry name" value="Znf_RING_CS"/>
</dbReference>
<dbReference type="InterPro" id="IPR013083">
    <property type="entry name" value="Znf_RING/FYVE/PHD"/>
</dbReference>
<evidence type="ECO:0000256" key="13">
    <source>
        <dbReference type="ARBA" id="ARBA00022771"/>
    </source>
</evidence>
<keyword evidence="15" id="KW-0833">Ubl conjugation pathway</keyword>
<accession>A0A212CBR2</accession>
<evidence type="ECO:0000313" key="30">
    <source>
        <dbReference type="Proteomes" id="UP000242450"/>
    </source>
</evidence>
<dbReference type="GO" id="GO:0005634">
    <property type="term" value="C:nucleus"/>
    <property type="evidence" value="ECO:0007669"/>
    <property type="project" value="UniProtKB-SubCell"/>
</dbReference>
<keyword evidence="11" id="KW-0808">Transferase</keyword>
<dbReference type="InterPro" id="IPR047873">
    <property type="entry name" value="Ribosomal_uL16"/>
</dbReference>
<reference evidence="29 30" key="1">
    <citation type="journal article" date="2018" name="Mol. Genet. Genomics">
        <title>The red deer Cervus elaphus genome CerEla1.0: sequencing, annotating, genes, and chromosomes.</title>
        <authorList>
            <person name="Bana N.A."/>
            <person name="Nyiri A."/>
            <person name="Nagy J."/>
            <person name="Frank K."/>
            <person name="Nagy T."/>
            <person name="Steger V."/>
            <person name="Schiller M."/>
            <person name="Lakatos P."/>
            <person name="Sugar L."/>
            <person name="Horn P."/>
            <person name="Barta E."/>
            <person name="Orosz L."/>
        </authorList>
    </citation>
    <scope>NUCLEOTIDE SEQUENCE [LARGE SCALE GENOMIC DNA]</scope>
    <source>
        <strain evidence="29">Hungarian</strain>
    </source>
</reference>